<sequence length="105" mass="12613">MEKVYGQLVDRETRCIHYHSQTDIIAIKFKCCNKYYPCYMCHQECEQHPITPWPKQDFDIQAILCGVCRYEHTINEYMQTSKCVNCNSLFNEGCQTHYHLYFEVN</sequence>
<dbReference type="Proteomes" id="UP001597383">
    <property type="component" value="Unassembled WGS sequence"/>
</dbReference>
<dbReference type="EMBL" id="JBHUHQ010000015">
    <property type="protein sequence ID" value="MFD2044767.1"/>
    <property type="molecule type" value="Genomic_DNA"/>
</dbReference>
<keyword evidence="3" id="KW-0862">Zinc</keyword>
<dbReference type="PANTHER" id="PTHR28082">
    <property type="entry name" value="ZINC FINGER PROTEIN"/>
    <property type="match status" value="1"/>
</dbReference>
<accession>A0ABW4VZL2</accession>
<gene>
    <name evidence="5" type="ORF">ACFSJF_10855</name>
</gene>
<evidence type="ECO:0000256" key="1">
    <source>
        <dbReference type="ARBA" id="ARBA00022723"/>
    </source>
</evidence>
<evidence type="ECO:0000256" key="3">
    <source>
        <dbReference type="ARBA" id="ARBA00022833"/>
    </source>
</evidence>
<dbReference type="PANTHER" id="PTHR28082:SF1">
    <property type="entry name" value="HELPER OF TIM PROTEIN 13"/>
    <property type="match status" value="1"/>
</dbReference>
<comment type="caution">
    <text evidence="5">The sequence shown here is derived from an EMBL/GenBank/DDBJ whole genome shotgun (WGS) entry which is preliminary data.</text>
</comment>
<dbReference type="SUPFAM" id="SSF161219">
    <property type="entry name" value="CHY zinc finger-like"/>
    <property type="match status" value="1"/>
</dbReference>
<evidence type="ECO:0000313" key="6">
    <source>
        <dbReference type="Proteomes" id="UP001597383"/>
    </source>
</evidence>
<keyword evidence="6" id="KW-1185">Reference proteome</keyword>
<dbReference type="InterPro" id="IPR016694">
    <property type="entry name" value="UCP017292"/>
</dbReference>
<dbReference type="Pfam" id="PF05495">
    <property type="entry name" value="zf-CHY"/>
    <property type="match status" value="1"/>
</dbReference>
<dbReference type="InterPro" id="IPR037274">
    <property type="entry name" value="Znf_CHY_sf"/>
</dbReference>
<keyword evidence="2" id="KW-0863">Zinc-finger</keyword>
<evidence type="ECO:0000313" key="5">
    <source>
        <dbReference type="EMBL" id="MFD2044767.1"/>
    </source>
</evidence>
<reference evidence="6" key="1">
    <citation type="journal article" date="2019" name="Int. J. Syst. Evol. Microbiol.">
        <title>The Global Catalogue of Microorganisms (GCM) 10K type strain sequencing project: providing services to taxonomists for standard genome sequencing and annotation.</title>
        <authorList>
            <consortium name="The Broad Institute Genomics Platform"/>
            <consortium name="The Broad Institute Genome Sequencing Center for Infectious Disease"/>
            <person name="Wu L."/>
            <person name="Ma J."/>
        </authorList>
    </citation>
    <scope>NUCLEOTIDE SEQUENCE [LARGE SCALE GENOMIC DNA]</scope>
    <source>
        <strain evidence="6">R28</strain>
    </source>
</reference>
<name>A0ABW4VZL2_9BACI</name>
<proteinExistence type="predicted"/>
<dbReference type="RefSeq" id="WP_377555998.1">
    <property type="nucleotide sequence ID" value="NZ_JBHUHQ010000015.1"/>
</dbReference>
<protein>
    <submittedName>
        <fullName evidence="5">CHY zinc finger protein</fullName>
    </submittedName>
</protein>
<evidence type="ECO:0000259" key="4">
    <source>
        <dbReference type="PROSITE" id="PS51266"/>
    </source>
</evidence>
<dbReference type="InterPro" id="IPR052604">
    <property type="entry name" value="Mito_Tim_assembly_helper"/>
</dbReference>
<dbReference type="PROSITE" id="PS51266">
    <property type="entry name" value="ZF_CHY"/>
    <property type="match status" value="1"/>
</dbReference>
<dbReference type="InterPro" id="IPR008913">
    <property type="entry name" value="Znf_CHY"/>
</dbReference>
<keyword evidence="1" id="KW-0479">Metal-binding</keyword>
<evidence type="ECO:0000256" key="2">
    <source>
        <dbReference type="ARBA" id="ARBA00022771"/>
    </source>
</evidence>
<feature type="domain" description="CHY-type" evidence="4">
    <location>
        <begin position="8"/>
        <end position="88"/>
    </location>
</feature>
<organism evidence="5 6">
    <name type="scientific">Ornithinibacillus salinisoli</name>
    <dbReference type="NCBI Taxonomy" id="1848459"/>
    <lineage>
        <taxon>Bacteria</taxon>
        <taxon>Bacillati</taxon>
        <taxon>Bacillota</taxon>
        <taxon>Bacilli</taxon>
        <taxon>Bacillales</taxon>
        <taxon>Bacillaceae</taxon>
        <taxon>Ornithinibacillus</taxon>
    </lineage>
</organism>
<dbReference type="PIRSF" id="PIRSF017292">
    <property type="entry name" value="UCP017292_Znf_CHY"/>
    <property type="match status" value="1"/>
</dbReference>